<feature type="region of interest" description="Disordered" evidence="1">
    <location>
        <begin position="1"/>
        <end position="46"/>
    </location>
</feature>
<organism evidence="2 3">
    <name type="scientific">Rhipicephalus sanguineus</name>
    <name type="common">Brown dog tick</name>
    <name type="synonym">Ixodes sanguineus</name>
    <dbReference type="NCBI Taxonomy" id="34632"/>
    <lineage>
        <taxon>Eukaryota</taxon>
        <taxon>Metazoa</taxon>
        <taxon>Ecdysozoa</taxon>
        <taxon>Arthropoda</taxon>
        <taxon>Chelicerata</taxon>
        <taxon>Arachnida</taxon>
        <taxon>Acari</taxon>
        <taxon>Parasitiformes</taxon>
        <taxon>Ixodida</taxon>
        <taxon>Ixodoidea</taxon>
        <taxon>Ixodidae</taxon>
        <taxon>Rhipicephalinae</taxon>
        <taxon>Rhipicephalus</taxon>
        <taxon>Rhipicephalus</taxon>
    </lineage>
</organism>
<sequence>MREQNLDPYVDAPDRDDSSSSASTSDDPDFDRPPLPQAGRLGNVDRRMSTCRVLLDGVEVDVCAAVDLNGQPVLDNGGQVYITKVSAGTSSATSFQPGTSPDETAQDMGCDEADSPPPSPPSPRPPPCTSGLNAPHRPKACQPKNPGRTVRVPRLTASSAISTLLRTSREKWRKECQSMEEERLMIEERQHQELLPVIWQLTTAVTKLLPQGANIDGEEM</sequence>
<reference evidence="2" key="1">
    <citation type="journal article" date="2020" name="Cell">
        <title>Large-Scale Comparative Analyses of Tick Genomes Elucidate Their Genetic Diversity and Vector Capacities.</title>
        <authorList>
            <consortium name="Tick Genome and Microbiome Consortium (TIGMIC)"/>
            <person name="Jia N."/>
            <person name="Wang J."/>
            <person name="Shi W."/>
            <person name="Du L."/>
            <person name="Sun Y."/>
            <person name="Zhan W."/>
            <person name="Jiang J.F."/>
            <person name="Wang Q."/>
            <person name="Zhang B."/>
            <person name="Ji P."/>
            <person name="Bell-Sakyi L."/>
            <person name="Cui X.M."/>
            <person name="Yuan T.T."/>
            <person name="Jiang B.G."/>
            <person name="Yang W.F."/>
            <person name="Lam T.T."/>
            <person name="Chang Q.C."/>
            <person name="Ding S.J."/>
            <person name="Wang X.J."/>
            <person name="Zhu J.G."/>
            <person name="Ruan X.D."/>
            <person name="Zhao L."/>
            <person name="Wei J.T."/>
            <person name="Ye R.Z."/>
            <person name="Que T.C."/>
            <person name="Du C.H."/>
            <person name="Zhou Y.H."/>
            <person name="Cheng J.X."/>
            <person name="Dai P.F."/>
            <person name="Guo W.B."/>
            <person name="Han X.H."/>
            <person name="Huang E.J."/>
            <person name="Li L.F."/>
            <person name="Wei W."/>
            <person name="Gao Y.C."/>
            <person name="Liu J.Z."/>
            <person name="Shao H.Z."/>
            <person name="Wang X."/>
            <person name="Wang C.C."/>
            <person name="Yang T.C."/>
            <person name="Huo Q.B."/>
            <person name="Li W."/>
            <person name="Chen H.Y."/>
            <person name="Chen S.E."/>
            <person name="Zhou L.G."/>
            <person name="Ni X.B."/>
            <person name="Tian J.H."/>
            <person name="Sheng Y."/>
            <person name="Liu T."/>
            <person name="Pan Y.S."/>
            <person name="Xia L.Y."/>
            <person name="Li J."/>
            <person name="Zhao F."/>
            <person name="Cao W.C."/>
        </authorList>
    </citation>
    <scope>NUCLEOTIDE SEQUENCE</scope>
    <source>
        <strain evidence="2">Rsan-2018</strain>
    </source>
</reference>
<protein>
    <submittedName>
        <fullName evidence="2">Uncharacterized protein</fullName>
    </submittedName>
</protein>
<name>A0A9D4Q6A7_RHISA</name>
<dbReference type="Proteomes" id="UP000821837">
    <property type="component" value="Unassembled WGS sequence"/>
</dbReference>
<accession>A0A9D4Q6A7</accession>
<reference evidence="2" key="2">
    <citation type="submission" date="2021-09" db="EMBL/GenBank/DDBJ databases">
        <authorList>
            <person name="Jia N."/>
            <person name="Wang J."/>
            <person name="Shi W."/>
            <person name="Du L."/>
            <person name="Sun Y."/>
            <person name="Zhan W."/>
            <person name="Jiang J."/>
            <person name="Wang Q."/>
            <person name="Zhang B."/>
            <person name="Ji P."/>
            <person name="Sakyi L.B."/>
            <person name="Cui X."/>
            <person name="Yuan T."/>
            <person name="Jiang B."/>
            <person name="Yang W."/>
            <person name="Lam T.T.-Y."/>
            <person name="Chang Q."/>
            <person name="Ding S."/>
            <person name="Wang X."/>
            <person name="Zhu J."/>
            <person name="Ruan X."/>
            <person name="Zhao L."/>
            <person name="Wei J."/>
            <person name="Que T."/>
            <person name="Du C."/>
            <person name="Cheng J."/>
            <person name="Dai P."/>
            <person name="Han X."/>
            <person name="Huang E."/>
            <person name="Gao Y."/>
            <person name="Liu J."/>
            <person name="Shao H."/>
            <person name="Ye R."/>
            <person name="Li L."/>
            <person name="Wei W."/>
            <person name="Wang X."/>
            <person name="Wang C."/>
            <person name="Huo Q."/>
            <person name="Li W."/>
            <person name="Guo W."/>
            <person name="Chen H."/>
            <person name="Chen S."/>
            <person name="Zhou L."/>
            <person name="Zhou L."/>
            <person name="Ni X."/>
            <person name="Tian J."/>
            <person name="Zhou Y."/>
            <person name="Sheng Y."/>
            <person name="Liu T."/>
            <person name="Pan Y."/>
            <person name="Xia L."/>
            <person name="Li J."/>
            <person name="Zhao F."/>
            <person name="Cao W."/>
        </authorList>
    </citation>
    <scope>NUCLEOTIDE SEQUENCE</scope>
    <source>
        <strain evidence="2">Rsan-2018</strain>
        <tissue evidence="2">Larvae</tissue>
    </source>
</reference>
<keyword evidence="3" id="KW-1185">Reference proteome</keyword>
<feature type="compositionally biased region" description="Pro residues" evidence="1">
    <location>
        <begin position="115"/>
        <end position="128"/>
    </location>
</feature>
<dbReference type="EMBL" id="JABSTV010001248">
    <property type="protein sequence ID" value="KAH7968763.1"/>
    <property type="molecule type" value="Genomic_DNA"/>
</dbReference>
<evidence type="ECO:0000256" key="1">
    <source>
        <dbReference type="SAM" id="MobiDB-lite"/>
    </source>
</evidence>
<feature type="compositionally biased region" description="Polar residues" evidence="1">
    <location>
        <begin position="89"/>
        <end position="103"/>
    </location>
</feature>
<comment type="caution">
    <text evidence="2">The sequence shown here is derived from an EMBL/GenBank/DDBJ whole genome shotgun (WGS) entry which is preliminary data.</text>
</comment>
<dbReference type="AlphaFoldDB" id="A0A9D4Q6A7"/>
<evidence type="ECO:0000313" key="2">
    <source>
        <dbReference type="EMBL" id="KAH7968763.1"/>
    </source>
</evidence>
<gene>
    <name evidence="2" type="ORF">HPB52_011090</name>
</gene>
<feature type="region of interest" description="Disordered" evidence="1">
    <location>
        <begin position="89"/>
        <end position="149"/>
    </location>
</feature>
<evidence type="ECO:0000313" key="3">
    <source>
        <dbReference type="Proteomes" id="UP000821837"/>
    </source>
</evidence>
<proteinExistence type="predicted"/>